<sequence>SSTRVLSACATCLGRHAHKIQDCDAPKTWDQQHNTLAHRRNKQLSFRDGRPLCIDWQCPKGCTSPTHDDRHLCSGCGSTSHGAQRCPRAQ</sequence>
<feature type="non-terminal residue" evidence="1">
    <location>
        <position position="1"/>
    </location>
</feature>
<comment type="caution">
    <text evidence="1">The sequence shown here is derived from an EMBL/GenBank/DDBJ whole genome shotgun (WGS) entry which is preliminary data.</text>
</comment>
<name>A0ACB8ADX2_9AGAM</name>
<proteinExistence type="predicted"/>
<gene>
    <name evidence="1" type="ORF">BJ138DRAFT_990927</name>
</gene>
<reference evidence="1" key="1">
    <citation type="journal article" date="2021" name="New Phytol.">
        <title>Evolutionary innovations through gain and loss of genes in the ectomycorrhizal Boletales.</title>
        <authorList>
            <person name="Wu G."/>
            <person name="Miyauchi S."/>
            <person name="Morin E."/>
            <person name="Kuo A."/>
            <person name="Drula E."/>
            <person name="Varga T."/>
            <person name="Kohler A."/>
            <person name="Feng B."/>
            <person name="Cao Y."/>
            <person name="Lipzen A."/>
            <person name="Daum C."/>
            <person name="Hundley H."/>
            <person name="Pangilinan J."/>
            <person name="Johnson J."/>
            <person name="Barry K."/>
            <person name="LaButti K."/>
            <person name="Ng V."/>
            <person name="Ahrendt S."/>
            <person name="Min B."/>
            <person name="Choi I.G."/>
            <person name="Park H."/>
            <person name="Plett J.M."/>
            <person name="Magnuson J."/>
            <person name="Spatafora J.W."/>
            <person name="Nagy L.G."/>
            <person name="Henrissat B."/>
            <person name="Grigoriev I.V."/>
            <person name="Yang Z.L."/>
            <person name="Xu J."/>
            <person name="Martin F.M."/>
        </authorList>
    </citation>
    <scope>NUCLEOTIDE SEQUENCE</scope>
    <source>
        <strain evidence="1">ATCC 28755</strain>
    </source>
</reference>
<dbReference type="Proteomes" id="UP000790377">
    <property type="component" value="Unassembled WGS sequence"/>
</dbReference>
<keyword evidence="2" id="KW-1185">Reference proteome</keyword>
<organism evidence="1 2">
    <name type="scientific">Hygrophoropsis aurantiaca</name>
    <dbReference type="NCBI Taxonomy" id="72124"/>
    <lineage>
        <taxon>Eukaryota</taxon>
        <taxon>Fungi</taxon>
        <taxon>Dikarya</taxon>
        <taxon>Basidiomycota</taxon>
        <taxon>Agaricomycotina</taxon>
        <taxon>Agaricomycetes</taxon>
        <taxon>Agaricomycetidae</taxon>
        <taxon>Boletales</taxon>
        <taxon>Coniophorineae</taxon>
        <taxon>Hygrophoropsidaceae</taxon>
        <taxon>Hygrophoropsis</taxon>
    </lineage>
</organism>
<evidence type="ECO:0000313" key="2">
    <source>
        <dbReference type="Proteomes" id="UP000790377"/>
    </source>
</evidence>
<accession>A0ACB8ADX2</accession>
<feature type="non-terminal residue" evidence="1">
    <location>
        <position position="90"/>
    </location>
</feature>
<dbReference type="EMBL" id="MU267695">
    <property type="protein sequence ID" value="KAH7910922.1"/>
    <property type="molecule type" value="Genomic_DNA"/>
</dbReference>
<protein>
    <submittedName>
        <fullName evidence="1">Uncharacterized protein</fullName>
    </submittedName>
</protein>
<evidence type="ECO:0000313" key="1">
    <source>
        <dbReference type="EMBL" id="KAH7910922.1"/>
    </source>
</evidence>